<name>A0A918PVN8_9CAUL</name>
<dbReference type="AlphaFoldDB" id="A0A918PVN8"/>
<evidence type="ECO:0000259" key="6">
    <source>
        <dbReference type="Pfam" id="PF07992"/>
    </source>
</evidence>
<protein>
    <recommendedName>
        <fullName evidence="5">Ferredoxin--NADP reductase</fullName>
        <shortName evidence="5">FNR</shortName>
        <shortName evidence="5">Fd-NADP(+) reductase</shortName>
        <ecNumber evidence="5">1.18.1.2</ecNumber>
    </recommendedName>
</protein>
<dbReference type="EC" id="1.18.1.2" evidence="5"/>
<dbReference type="PRINTS" id="PR00469">
    <property type="entry name" value="PNDRDTASEII"/>
</dbReference>
<keyword evidence="4 5" id="KW-0560">Oxidoreductase</keyword>
<dbReference type="GO" id="GO:0050660">
    <property type="term" value="F:flavin adenine dinucleotide binding"/>
    <property type="evidence" value="ECO:0007669"/>
    <property type="project" value="UniProtKB-UniRule"/>
</dbReference>
<evidence type="ECO:0000256" key="1">
    <source>
        <dbReference type="ARBA" id="ARBA00022630"/>
    </source>
</evidence>
<dbReference type="Gene3D" id="3.50.50.60">
    <property type="entry name" value="FAD/NAD(P)-binding domain"/>
    <property type="match status" value="2"/>
</dbReference>
<evidence type="ECO:0000313" key="7">
    <source>
        <dbReference type="EMBL" id="GGZ22486.1"/>
    </source>
</evidence>
<dbReference type="GO" id="GO:0050661">
    <property type="term" value="F:NADP binding"/>
    <property type="evidence" value="ECO:0007669"/>
    <property type="project" value="UniProtKB-UniRule"/>
</dbReference>
<dbReference type="EMBL" id="BMZB01000001">
    <property type="protein sequence ID" value="GGZ22486.1"/>
    <property type="molecule type" value="Genomic_DNA"/>
</dbReference>
<dbReference type="InterPro" id="IPR050097">
    <property type="entry name" value="Ferredoxin-NADP_redctase_2"/>
</dbReference>
<feature type="binding site" evidence="5">
    <location>
        <position position="58"/>
    </location>
    <ligand>
        <name>FAD</name>
        <dbReference type="ChEBI" id="CHEBI:57692"/>
    </ligand>
</feature>
<reference evidence="7" key="2">
    <citation type="submission" date="2020-09" db="EMBL/GenBank/DDBJ databases">
        <authorList>
            <person name="Sun Q."/>
            <person name="Kim S."/>
        </authorList>
    </citation>
    <scope>NUCLEOTIDE SEQUENCE</scope>
    <source>
        <strain evidence="7">KCTC 32296</strain>
    </source>
</reference>
<dbReference type="RefSeq" id="WP_189484704.1">
    <property type="nucleotide sequence ID" value="NZ_BMZB01000001.1"/>
</dbReference>
<evidence type="ECO:0000256" key="5">
    <source>
        <dbReference type="HAMAP-Rule" id="MF_01685"/>
    </source>
</evidence>
<proteinExistence type="inferred from homology"/>
<evidence type="ECO:0000313" key="8">
    <source>
        <dbReference type="Proteomes" id="UP000662572"/>
    </source>
</evidence>
<feature type="binding site" evidence="5">
    <location>
        <position position="312"/>
    </location>
    <ligand>
        <name>FAD</name>
        <dbReference type="ChEBI" id="CHEBI:57692"/>
    </ligand>
</feature>
<comment type="similarity">
    <text evidence="5">Belongs to the ferredoxin--NADP reductase type 2 family.</text>
</comment>
<dbReference type="SUPFAM" id="SSF51905">
    <property type="entry name" value="FAD/NAD(P)-binding domain"/>
    <property type="match status" value="1"/>
</dbReference>
<evidence type="ECO:0000256" key="4">
    <source>
        <dbReference type="ARBA" id="ARBA00023002"/>
    </source>
</evidence>
<organism evidence="7 8">
    <name type="scientific">Asticcacaulis endophyticus</name>
    <dbReference type="NCBI Taxonomy" id="1395890"/>
    <lineage>
        <taxon>Bacteria</taxon>
        <taxon>Pseudomonadati</taxon>
        <taxon>Pseudomonadota</taxon>
        <taxon>Alphaproteobacteria</taxon>
        <taxon>Caulobacterales</taxon>
        <taxon>Caulobacteraceae</taxon>
        <taxon>Asticcacaulis</taxon>
    </lineage>
</organism>
<dbReference type="InterPro" id="IPR036188">
    <property type="entry name" value="FAD/NAD-bd_sf"/>
</dbReference>
<dbReference type="HAMAP" id="MF_01685">
    <property type="entry name" value="FENR2"/>
    <property type="match status" value="1"/>
</dbReference>
<comment type="catalytic activity">
    <reaction evidence="5">
        <text>2 reduced [2Fe-2S]-[ferredoxin] + NADP(+) + H(+) = 2 oxidized [2Fe-2S]-[ferredoxin] + NADPH</text>
        <dbReference type="Rhea" id="RHEA:20125"/>
        <dbReference type="Rhea" id="RHEA-COMP:10000"/>
        <dbReference type="Rhea" id="RHEA-COMP:10001"/>
        <dbReference type="ChEBI" id="CHEBI:15378"/>
        <dbReference type="ChEBI" id="CHEBI:33737"/>
        <dbReference type="ChEBI" id="CHEBI:33738"/>
        <dbReference type="ChEBI" id="CHEBI:57783"/>
        <dbReference type="ChEBI" id="CHEBI:58349"/>
        <dbReference type="EC" id="1.18.1.2"/>
    </reaction>
</comment>
<feature type="domain" description="FAD/NAD(P)-binding" evidence="6">
    <location>
        <begin position="22"/>
        <end position="317"/>
    </location>
</feature>
<feature type="binding site" evidence="5">
    <location>
        <position position="142"/>
    </location>
    <ligand>
        <name>FAD</name>
        <dbReference type="ChEBI" id="CHEBI:57692"/>
    </ligand>
</feature>
<comment type="caution">
    <text evidence="5">Lacks conserved residue(s) required for the propagation of feature annotation.</text>
</comment>
<feature type="binding site" evidence="5">
    <location>
        <position position="103"/>
    </location>
    <ligand>
        <name>FAD</name>
        <dbReference type="ChEBI" id="CHEBI:57692"/>
    </ligand>
</feature>
<dbReference type="Proteomes" id="UP000662572">
    <property type="component" value="Unassembled WGS sequence"/>
</dbReference>
<dbReference type="InterPro" id="IPR023753">
    <property type="entry name" value="FAD/NAD-binding_dom"/>
</dbReference>
<comment type="caution">
    <text evidence="7">The sequence shown here is derived from an EMBL/GenBank/DDBJ whole genome shotgun (WGS) entry which is preliminary data.</text>
</comment>
<sequence length="365" mass="39923">MSHADLIASLDVLEAGQSWTTDVIIIGAGPVGLFSVFELGLLDIKAHLVDILDKPGGQCAELYPEKPIYDIPAWPIISGSDLTDRLLEQIAPFGAKYHFNEMAVAIEKVEQDDGTIKWKLTTDQGTTIEARCIIIAAGGGSFQPKKPPIPGIDGFENLGAGKGVHYAVRKMEAFRGKRIVISGGGDSALDWTVNLANVAERITLVHRRDDFRAAPHTVAQMRQLVADGKMDLVIGQATALKGETGHNLEAITIEDNDGNELHIDADAFLPFFGLTMKLGPVAEFGLNLHENLIPVDTEKFETSTKQVFAIGDINYYPGKLKLILSGFHEAALMSQQAFRYVYPEKKLRFQYTTSSSELQKKMGVK</sequence>
<feature type="binding site" evidence="5">
    <location>
        <position position="63"/>
    </location>
    <ligand>
        <name>FAD</name>
        <dbReference type="ChEBI" id="CHEBI:57692"/>
    </ligand>
</feature>
<keyword evidence="1 5" id="KW-0285">Flavoprotein</keyword>
<dbReference type="PRINTS" id="PR00368">
    <property type="entry name" value="FADPNR"/>
</dbReference>
<feature type="binding site" evidence="5">
    <location>
        <position position="50"/>
    </location>
    <ligand>
        <name>FAD</name>
        <dbReference type="ChEBI" id="CHEBI:57692"/>
    </ligand>
</feature>
<dbReference type="GO" id="GO:0004324">
    <property type="term" value="F:ferredoxin-NADP+ reductase activity"/>
    <property type="evidence" value="ECO:0007669"/>
    <property type="project" value="UniProtKB-UniRule"/>
</dbReference>
<dbReference type="Pfam" id="PF07992">
    <property type="entry name" value="Pyr_redox_2"/>
    <property type="match status" value="1"/>
</dbReference>
<keyword evidence="3 5" id="KW-0521">NADP</keyword>
<evidence type="ECO:0000256" key="3">
    <source>
        <dbReference type="ARBA" id="ARBA00022857"/>
    </source>
</evidence>
<feature type="binding site" evidence="5">
    <location>
        <position position="353"/>
    </location>
    <ligand>
        <name>FAD</name>
        <dbReference type="ChEBI" id="CHEBI:57692"/>
    </ligand>
</feature>
<gene>
    <name evidence="7" type="ORF">GCM10011273_04180</name>
</gene>
<evidence type="ECO:0000256" key="2">
    <source>
        <dbReference type="ARBA" id="ARBA00022827"/>
    </source>
</evidence>
<dbReference type="InterPro" id="IPR022890">
    <property type="entry name" value="Fd--NADP_Rdtase_type_2"/>
</dbReference>
<accession>A0A918PVN8</accession>
<reference evidence="7" key="1">
    <citation type="journal article" date="2014" name="Int. J. Syst. Evol. Microbiol.">
        <title>Complete genome sequence of Corynebacterium casei LMG S-19264T (=DSM 44701T), isolated from a smear-ripened cheese.</title>
        <authorList>
            <consortium name="US DOE Joint Genome Institute (JGI-PGF)"/>
            <person name="Walter F."/>
            <person name="Albersmeier A."/>
            <person name="Kalinowski J."/>
            <person name="Ruckert C."/>
        </authorList>
    </citation>
    <scope>NUCLEOTIDE SEQUENCE</scope>
    <source>
        <strain evidence="7">KCTC 32296</strain>
    </source>
</reference>
<comment type="cofactor">
    <cofactor evidence="5">
        <name>FAD</name>
        <dbReference type="ChEBI" id="CHEBI:57692"/>
    </cofactor>
    <text evidence="5">Binds 1 FAD per subunit.</text>
</comment>
<comment type="subunit">
    <text evidence="5">Homodimer.</text>
</comment>
<keyword evidence="8" id="KW-1185">Reference proteome</keyword>
<keyword evidence="2 5" id="KW-0274">FAD</keyword>
<dbReference type="PANTHER" id="PTHR48105">
    <property type="entry name" value="THIOREDOXIN REDUCTASE 1-RELATED-RELATED"/>
    <property type="match status" value="1"/>
</dbReference>